<evidence type="ECO:0000256" key="1">
    <source>
        <dbReference type="SAM" id="MobiDB-lite"/>
    </source>
</evidence>
<feature type="region of interest" description="Disordered" evidence="1">
    <location>
        <begin position="1"/>
        <end position="21"/>
    </location>
</feature>
<sequence>MSGNVKQRLQETPRRKRNLDPRAFNWSVNQNGVRSRVARLRADVAHKILGRGAGESLEFALPAYESFETDGSAGDQESFTLSHGVIESPNTDPVVVWLDGDYYGQPDNDDYADTGNISVTDDGTNSTVHVFYIPNKAGTVEIEKAVDGSTSKSQNLKTVSVKNIHRKNLSEEGVYFEFNSPGQEYEGFIAGDMTLDVYADVPYIVRYEDPDGDGAVATNALLNFATLQAQDTVNGFKAAVTGEM</sequence>
<dbReference type="AlphaFoldDB" id="A0AAU8CDP2"/>
<dbReference type="RefSeq" id="WP_353634603.1">
    <property type="nucleotide sequence ID" value="NZ_CP159204.1"/>
</dbReference>
<proteinExistence type="predicted"/>
<accession>A0AAU8CDP2</accession>
<gene>
    <name evidence="2" type="ORF">ABSL23_02290</name>
</gene>
<name>A0AAU8CDP2_9EURY</name>
<reference evidence="2" key="1">
    <citation type="submission" date="2024-06" db="EMBL/GenBank/DDBJ databases">
        <title>Genome Sequence of an extremely halophilic archaeon isolated from Permian era halite, Salado Formation, Carlsbad, New Mexico: Halobacterium sp. strain NMX12-1.</title>
        <authorList>
            <person name="Sotoa L."/>
            <person name="DasSarma P."/>
            <person name="Anton B.P."/>
            <person name="Vincze T."/>
            <person name="Verma I."/>
            <person name="Eralp B."/>
            <person name="Powers D.W."/>
            <person name="Dozier B.L."/>
            <person name="Roberts R.J."/>
            <person name="DasSarma S."/>
        </authorList>
    </citation>
    <scope>NUCLEOTIDE SEQUENCE</scope>
    <source>
        <strain evidence="2">NMX12-1</strain>
    </source>
</reference>
<protein>
    <submittedName>
        <fullName evidence="2">Uncharacterized protein</fullName>
    </submittedName>
</protein>
<dbReference type="EMBL" id="CP159204">
    <property type="protein sequence ID" value="XCF16858.1"/>
    <property type="molecule type" value="Genomic_DNA"/>
</dbReference>
<dbReference type="KEGG" id="hanx:ABSL23_02290"/>
<organism evidence="2">
    <name type="scientific">Halobacterium sp. NMX12-1</name>
    <dbReference type="NCBI Taxonomy" id="3166650"/>
    <lineage>
        <taxon>Archaea</taxon>
        <taxon>Methanobacteriati</taxon>
        <taxon>Methanobacteriota</taxon>
        <taxon>Stenosarchaea group</taxon>
        <taxon>Halobacteria</taxon>
        <taxon>Halobacteriales</taxon>
        <taxon>Halobacteriaceae</taxon>
        <taxon>Halobacterium</taxon>
    </lineage>
</organism>
<evidence type="ECO:0000313" key="2">
    <source>
        <dbReference type="EMBL" id="XCF16858.1"/>
    </source>
</evidence>
<dbReference type="GeneID" id="91107941"/>